<evidence type="ECO:0000256" key="10">
    <source>
        <dbReference type="HAMAP-Rule" id="MF_00185"/>
    </source>
</evidence>
<dbReference type="PANTHER" id="PTHR11088:SF60">
    <property type="entry name" value="TRNA DIMETHYLALLYLTRANSFERASE"/>
    <property type="match status" value="1"/>
</dbReference>
<evidence type="ECO:0000313" key="14">
    <source>
        <dbReference type="EMBL" id="MFD1429904.1"/>
    </source>
</evidence>
<evidence type="ECO:0000256" key="11">
    <source>
        <dbReference type="RuleBase" id="RU003783"/>
    </source>
</evidence>
<dbReference type="RefSeq" id="WP_203628619.1">
    <property type="nucleotide sequence ID" value="NZ_BOLQ01000040.1"/>
</dbReference>
<evidence type="ECO:0000256" key="3">
    <source>
        <dbReference type="ARBA" id="ARBA00005842"/>
    </source>
</evidence>
<dbReference type="Pfam" id="PF01715">
    <property type="entry name" value="IPPT"/>
    <property type="match status" value="1"/>
</dbReference>
<comment type="caution">
    <text evidence="10">Lacks conserved residue(s) required for the propagation of feature annotation.</text>
</comment>
<keyword evidence="8 10" id="KW-0460">Magnesium</keyword>
<gene>
    <name evidence="10 14" type="primary">miaA</name>
    <name evidence="14" type="ORF">ACFQ4P_06545</name>
</gene>
<dbReference type="EMBL" id="JBHTOC010000008">
    <property type="protein sequence ID" value="MFD1429904.1"/>
    <property type="molecule type" value="Genomic_DNA"/>
</dbReference>
<feature type="site" description="Interaction with substrate tRNA" evidence="10">
    <location>
        <position position="128"/>
    </location>
</feature>
<dbReference type="Proteomes" id="UP001597196">
    <property type="component" value="Unassembled WGS sequence"/>
</dbReference>
<evidence type="ECO:0000256" key="1">
    <source>
        <dbReference type="ARBA" id="ARBA00001946"/>
    </source>
</evidence>
<evidence type="ECO:0000313" key="15">
    <source>
        <dbReference type="Proteomes" id="UP001597196"/>
    </source>
</evidence>
<dbReference type="HAMAP" id="MF_00185">
    <property type="entry name" value="IPP_trans"/>
    <property type="match status" value="1"/>
</dbReference>
<evidence type="ECO:0000256" key="5">
    <source>
        <dbReference type="ARBA" id="ARBA00022694"/>
    </source>
</evidence>
<comment type="catalytic activity">
    <reaction evidence="9 10 11">
        <text>adenosine(37) in tRNA + dimethylallyl diphosphate = N(6)-dimethylallyladenosine(37) in tRNA + diphosphate</text>
        <dbReference type="Rhea" id="RHEA:26482"/>
        <dbReference type="Rhea" id="RHEA-COMP:10162"/>
        <dbReference type="Rhea" id="RHEA-COMP:10375"/>
        <dbReference type="ChEBI" id="CHEBI:33019"/>
        <dbReference type="ChEBI" id="CHEBI:57623"/>
        <dbReference type="ChEBI" id="CHEBI:74411"/>
        <dbReference type="ChEBI" id="CHEBI:74415"/>
        <dbReference type="EC" id="2.5.1.75"/>
    </reaction>
</comment>
<keyword evidence="4 10" id="KW-0808">Transferase</keyword>
<dbReference type="SUPFAM" id="SSF52540">
    <property type="entry name" value="P-loop containing nucleoside triphosphate hydrolases"/>
    <property type="match status" value="2"/>
</dbReference>
<evidence type="ECO:0000256" key="8">
    <source>
        <dbReference type="ARBA" id="ARBA00022842"/>
    </source>
</evidence>
<evidence type="ECO:0000256" key="13">
    <source>
        <dbReference type="RuleBase" id="RU003785"/>
    </source>
</evidence>
<comment type="cofactor">
    <cofactor evidence="1 10">
        <name>Mg(2+)</name>
        <dbReference type="ChEBI" id="CHEBI:18420"/>
    </cofactor>
</comment>
<comment type="similarity">
    <text evidence="3 10 13">Belongs to the IPP transferase family.</text>
</comment>
<dbReference type="Gene3D" id="1.10.20.140">
    <property type="match status" value="1"/>
</dbReference>
<dbReference type="GO" id="GO:0052381">
    <property type="term" value="F:tRNA dimethylallyltransferase activity"/>
    <property type="evidence" value="ECO:0007669"/>
    <property type="project" value="UniProtKB-EC"/>
</dbReference>
<sequence length="316" mass="34216">MNKTALKPKIILIGGPTAVGKSALAVKLAQQFNGEVINGDAYQIYRGMDIGTAKVTPTEMDGVPHHLIDIVDPGTPFTAAQFQTRAGTVIQALVAQGKLPIVVGGTGFYLNALAKGLPLGVAATTSARQRWEAELAAHGEDWLHDQLAARDPAAAAKIPAANSRRVVRALEVIEQTGQLFSAQSPPTEPYQPLVIGLTTDRALLYRRIEQRVDQMMQQGLLQEVAGLLETVSPDAQAFKAIGYKELVPVLQEQAPLAPAVALIKQHSRNYAKRQLTYFRNQMPTNWFDLLQTPTALEAIDQLVASFIKGEQNGLAR</sequence>
<reference evidence="15" key="1">
    <citation type="journal article" date="2019" name="Int. J. Syst. Evol. Microbiol.">
        <title>The Global Catalogue of Microorganisms (GCM) 10K type strain sequencing project: providing services to taxonomists for standard genome sequencing and annotation.</title>
        <authorList>
            <consortium name="The Broad Institute Genomics Platform"/>
            <consortium name="The Broad Institute Genome Sequencing Center for Infectious Disease"/>
            <person name="Wu L."/>
            <person name="Ma J."/>
        </authorList>
    </citation>
    <scope>NUCLEOTIDE SEQUENCE [LARGE SCALE GENOMIC DNA]</scope>
    <source>
        <strain evidence="15">CCM 8980</strain>
    </source>
</reference>
<organism evidence="14 15">
    <name type="scientific">Lacticaseibacillus mingshuiensis</name>
    <dbReference type="NCBI Taxonomy" id="2799574"/>
    <lineage>
        <taxon>Bacteria</taxon>
        <taxon>Bacillati</taxon>
        <taxon>Bacillota</taxon>
        <taxon>Bacilli</taxon>
        <taxon>Lactobacillales</taxon>
        <taxon>Lactobacillaceae</taxon>
        <taxon>Lacticaseibacillus</taxon>
    </lineage>
</organism>
<comment type="subunit">
    <text evidence="10">Monomer.</text>
</comment>
<evidence type="ECO:0000256" key="6">
    <source>
        <dbReference type="ARBA" id="ARBA00022741"/>
    </source>
</evidence>
<feature type="binding site" evidence="10">
    <location>
        <begin position="15"/>
        <end position="22"/>
    </location>
    <ligand>
        <name>ATP</name>
        <dbReference type="ChEBI" id="CHEBI:30616"/>
    </ligand>
</feature>
<keyword evidence="6 10" id="KW-0547">Nucleotide-binding</keyword>
<feature type="site" description="Interaction with substrate tRNA" evidence="10">
    <location>
        <position position="106"/>
    </location>
</feature>
<comment type="caution">
    <text evidence="14">The sequence shown here is derived from an EMBL/GenBank/DDBJ whole genome shotgun (WGS) entry which is preliminary data.</text>
</comment>
<dbReference type="InterPro" id="IPR039657">
    <property type="entry name" value="Dimethylallyltransferase"/>
</dbReference>
<keyword evidence="15" id="KW-1185">Reference proteome</keyword>
<accession>A0ABW4CIF3</accession>
<dbReference type="InterPro" id="IPR027417">
    <property type="entry name" value="P-loop_NTPase"/>
</dbReference>
<dbReference type="InterPro" id="IPR018022">
    <property type="entry name" value="IPT"/>
</dbReference>
<feature type="binding site" evidence="10">
    <location>
        <begin position="17"/>
        <end position="22"/>
    </location>
    <ligand>
        <name>substrate</name>
    </ligand>
</feature>
<dbReference type="Gene3D" id="3.40.50.300">
    <property type="entry name" value="P-loop containing nucleotide triphosphate hydrolases"/>
    <property type="match status" value="1"/>
</dbReference>
<protein>
    <recommendedName>
        <fullName evidence="10">tRNA dimethylallyltransferase</fullName>
        <ecNumber evidence="10">2.5.1.75</ecNumber>
    </recommendedName>
    <alternativeName>
        <fullName evidence="10">Dimethylallyl diphosphate:tRNA dimethylallyltransferase</fullName>
        <shortName evidence="10">DMAPP:tRNA dimethylallyltransferase</shortName>
        <shortName evidence="10">DMATase</shortName>
    </alternativeName>
    <alternativeName>
        <fullName evidence="10">Isopentenyl-diphosphate:tRNA isopentenyltransferase</fullName>
        <shortName evidence="10">IPP transferase</shortName>
        <shortName evidence="10">IPPT</shortName>
        <shortName evidence="10">IPTase</shortName>
    </alternativeName>
</protein>
<evidence type="ECO:0000256" key="9">
    <source>
        <dbReference type="ARBA" id="ARBA00049563"/>
    </source>
</evidence>
<evidence type="ECO:0000256" key="12">
    <source>
        <dbReference type="RuleBase" id="RU003784"/>
    </source>
</evidence>
<keyword evidence="7 10" id="KW-0067">ATP-binding</keyword>
<proteinExistence type="inferred from homology"/>
<keyword evidence="5 10" id="KW-0819">tRNA processing</keyword>
<evidence type="ECO:0000256" key="7">
    <source>
        <dbReference type="ARBA" id="ARBA00022840"/>
    </source>
</evidence>
<evidence type="ECO:0000256" key="4">
    <source>
        <dbReference type="ARBA" id="ARBA00022679"/>
    </source>
</evidence>
<dbReference type="NCBIfam" id="TIGR00174">
    <property type="entry name" value="miaA"/>
    <property type="match status" value="1"/>
</dbReference>
<dbReference type="EC" id="2.5.1.75" evidence="10"/>
<evidence type="ECO:0000256" key="2">
    <source>
        <dbReference type="ARBA" id="ARBA00003213"/>
    </source>
</evidence>
<comment type="function">
    <text evidence="2 10 12">Catalyzes the transfer of a dimethylallyl group onto the adenine at position 37 in tRNAs that read codons beginning with uridine, leading to the formation of N6-(dimethylallyl)adenosine (i(6)A).</text>
</comment>
<name>A0ABW4CIF3_9LACO</name>
<dbReference type="PANTHER" id="PTHR11088">
    <property type="entry name" value="TRNA DIMETHYLALLYLTRANSFERASE"/>
    <property type="match status" value="1"/>
</dbReference>